<organism evidence="1 2">
    <name type="scientific">Mycobacterium asiaticum</name>
    <dbReference type="NCBI Taxonomy" id="1790"/>
    <lineage>
        <taxon>Bacteria</taxon>
        <taxon>Bacillati</taxon>
        <taxon>Actinomycetota</taxon>
        <taxon>Actinomycetes</taxon>
        <taxon>Mycobacteriales</taxon>
        <taxon>Mycobacteriaceae</taxon>
        <taxon>Mycobacterium</taxon>
    </lineage>
</organism>
<dbReference type="Proteomes" id="UP000093629">
    <property type="component" value="Unassembled WGS sequence"/>
</dbReference>
<evidence type="ECO:0008006" key="3">
    <source>
        <dbReference type="Google" id="ProtNLM"/>
    </source>
</evidence>
<dbReference type="AlphaFoldDB" id="A0A1A3MZV4"/>
<evidence type="ECO:0000313" key="1">
    <source>
        <dbReference type="EMBL" id="OBK13667.1"/>
    </source>
</evidence>
<dbReference type="OrthoDB" id="3729831at2"/>
<comment type="caution">
    <text evidence="1">The sequence shown here is derived from an EMBL/GenBank/DDBJ whole genome shotgun (WGS) entry which is preliminary data.</text>
</comment>
<keyword evidence="2" id="KW-1185">Reference proteome</keyword>
<gene>
    <name evidence="1" type="ORF">A5636_01520</name>
</gene>
<accession>A0A1A3MZV4</accession>
<proteinExistence type="predicted"/>
<dbReference type="EMBL" id="LZLQ01000111">
    <property type="protein sequence ID" value="OBK13667.1"/>
    <property type="molecule type" value="Genomic_DNA"/>
</dbReference>
<reference evidence="1 2" key="1">
    <citation type="submission" date="2016-06" db="EMBL/GenBank/DDBJ databases">
        <authorList>
            <person name="Kjaerup R.B."/>
            <person name="Dalgaard T.S."/>
            <person name="Juul-Madsen H.R."/>
        </authorList>
    </citation>
    <scope>NUCLEOTIDE SEQUENCE [LARGE SCALE GENOMIC DNA]</scope>
    <source>
        <strain evidence="1 2">1245139.5</strain>
    </source>
</reference>
<dbReference type="InterPro" id="IPR012338">
    <property type="entry name" value="Beta-lactam/transpept-like"/>
</dbReference>
<evidence type="ECO:0000313" key="2">
    <source>
        <dbReference type="Proteomes" id="UP000093629"/>
    </source>
</evidence>
<sequence>MRLRRNDFDELAAGVSATVGMAIAYPGRDAVDLLGHWTTGVAWSTVKVPLAIAALQADRHRAELVVKAITESDNPASEQLWMQLGEPPEAARQVQAVLAATGDTSTVIESQRLRKGFTAFGQTVWSLDRQARFAANLPDVPGAAPVVELMRQLVPHQRWGLAAKDVAAKGGWGPLPDGCYLTRQFGIVPADSGHIGVALAAEAETFEAGQVAVNQLTDWLYGHLTQ</sequence>
<dbReference type="SUPFAM" id="SSF56601">
    <property type="entry name" value="beta-lactamase/transpeptidase-like"/>
    <property type="match status" value="1"/>
</dbReference>
<name>A0A1A3MZV4_MYCAS</name>
<dbReference type="Gene3D" id="3.40.710.10">
    <property type="entry name" value="DD-peptidase/beta-lactamase superfamily"/>
    <property type="match status" value="1"/>
</dbReference>
<protein>
    <recommendedName>
        <fullName evidence="3">Serine hydrolase</fullName>
    </recommendedName>
</protein>